<dbReference type="Pfam" id="PF11959">
    <property type="entry name" value="DUF3473"/>
    <property type="match status" value="1"/>
</dbReference>
<organism evidence="2 3">
    <name type="scientific">Vibrio ziniensis</name>
    <dbReference type="NCBI Taxonomy" id="2711221"/>
    <lineage>
        <taxon>Bacteria</taxon>
        <taxon>Pseudomonadati</taxon>
        <taxon>Pseudomonadota</taxon>
        <taxon>Gammaproteobacteria</taxon>
        <taxon>Vibrionales</taxon>
        <taxon>Vibrionaceae</taxon>
        <taxon>Vibrio</taxon>
    </lineage>
</organism>
<dbReference type="RefSeq" id="WP_165314150.1">
    <property type="nucleotide sequence ID" value="NZ_CP049332.1"/>
</dbReference>
<reference evidence="2 3" key="1">
    <citation type="submission" date="2020-02" db="EMBL/GenBank/DDBJ databases">
        <title>A complete genome of a marine bacterium Vibrio sp. ZWAL4003 isolated from the mangrove sediment with the ability to degrade polysaccharides.</title>
        <authorList>
            <person name="Wu J."/>
            <person name="Qu W."/>
            <person name="Zeng R."/>
        </authorList>
    </citation>
    <scope>NUCLEOTIDE SEQUENCE [LARGE SCALE GENOMIC DNA]</scope>
    <source>
        <strain evidence="2 3">ZWAL4003</strain>
    </source>
</reference>
<dbReference type="CDD" id="cd10941">
    <property type="entry name" value="CE4_PuuE_HpPgdA_like_2"/>
    <property type="match status" value="1"/>
</dbReference>
<evidence type="ECO:0000259" key="1">
    <source>
        <dbReference type="PROSITE" id="PS51677"/>
    </source>
</evidence>
<dbReference type="InterPro" id="IPR022560">
    <property type="entry name" value="DUF3473"/>
</dbReference>
<name>A0A6G7CR77_9VIBR</name>
<dbReference type="PANTHER" id="PTHR47561:SF1">
    <property type="entry name" value="POLYSACCHARIDE DEACETYLASE FAMILY PROTEIN (AFU_ORTHOLOGUE AFUA_6G05030)"/>
    <property type="match status" value="1"/>
</dbReference>
<keyword evidence="3" id="KW-1185">Reference proteome</keyword>
<dbReference type="NCBIfam" id="TIGR03006">
    <property type="entry name" value="pepcterm_polyde"/>
    <property type="match status" value="1"/>
</dbReference>
<dbReference type="PANTHER" id="PTHR47561">
    <property type="entry name" value="POLYSACCHARIDE DEACETYLASE FAMILY PROTEIN (AFU_ORTHOLOGUE AFUA_6G05030)"/>
    <property type="match status" value="1"/>
</dbReference>
<dbReference type="SUPFAM" id="SSF88713">
    <property type="entry name" value="Glycoside hydrolase/deacetylase"/>
    <property type="match status" value="1"/>
</dbReference>
<dbReference type="InterPro" id="IPR011330">
    <property type="entry name" value="Glyco_hydro/deAcase_b/a-brl"/>
</dbReference>
<dbReference type="AlphaFoldDB" id="A0A6G7CR77"/>
<feature type="domain" description="NodB homology" evidence="1">
    <location>
        <begin position="30"/>
        <end position="282"/>
    </location>
</feature>
<dbReference type="InterPro" id="IPR002509">
    <property type="entry name" value="NODB_dom"/>
</dbReference>
<dbReference type="PROSITE" id="PS51677">
    <property type="entry name" value="NODB"/>
    <property type="match status" value="1"/>
</dbReference>
<sequence length="282" mass="32923">MEKVSRSNAMTVDVEDYFQVSAFADKVQFSEWGNSKYPIRVENNTDRLLDIFSRHNTKATFFVLGWVAEARPNIVKKIVEQGHELASHGYAHQRANTQTPESFREDVYRSKAFLEDTSGIEVRGYRAPSFSIDPSNEWAFAILSQLGFTYSSSTYPVKHDLYGAPNWPRFKYKRPEGIIEIPIPTNKTAGINVPIGGGGFFRLYPYLLSKILINNFIKQAKHPYCFYFHPWEIDHTQPRMTDVPLKSQFRHYLNLHRMENRLDRLLNDFHWDTISKVYELNE</sequence>
<evidence type="ECO:0000313" key="2">
    <source>
        <dbReference type="EMBL" id="QIH44498.1"/>
    </source>
</evidence>
<dbReference type="Pfam" id="PF01522">
    <property type="entry name" value="Polysacc_deac_1"/>
    <property type="match status" value="1"/>
</dbReference>
<protein>
    <submittedName>
        <fullName evidence="2">DUF3473 domain-containing protein</fullName>
    </submittedName>
</protein>
<dbReference type="KEGG" id="vzi:G5S32_21405"/>
<dbReference type="InterPro" id="IPR045235">
    <property type="entry name" value="PuuE_HpPgdA-like"/>
</dbReference>
<dbReference type="InterPro" id="IPR014344">
    <property type="entry name" value="XrtA_polysacc_deacetyl"/>
</dbReference>
<dbReference type="Gene3D" id="3.20.20.370">
    <property type="entry name" value="Glycoside hydrolase/deacetylase"/>
    <property type="match status" value="1"/>
</dbReference>
<dbReference type="GO" id="GO:0005975">
    <property type="term" value="P:carbohydrate metabolic process"/>
    <property type="evidence" value="ECO:0007669"/>
    <property type="project" value="InterPro"/>
</dbReference>
<proteinExistence type="predicted"/>
<evidence type="ECO:0000313" key="3">
    <source>
        <dbReference type="Proteomes" id="UP000503003"/>
    </source>
</evidence>
<dbReference type="Proteomes" id="UP000503003">
    <property type="component" value="Chromosome 2"/>
</dbReference>
<gene>
    <name evidence="2" type="ORF">G5S32_21405</name>
</gene>
<accession>A0A6G7CR77</accession>
<dbReference type="EMBL" id="CP049332">
    <property type="protein sequence ID" value="QIH44498.1"/>
    <property type="molecule type" value="Genomic_DNA"/>
</dbReference>
<dbReference type="GO" id="GO:0016810">
    <property type="term" value="F:hydrolase activity, acting on carbon-nitrogen (but not peptide) bonds"/>
    <property type="evidence" value="ECO:0007669"/>
    <property type="project" value="InterPro"/>
</dbReference>